<feature type="non-terminal residue" evidence="1">
    <location>
        <position position="1"/>
    </location>
</feature>
<proteinExistence type="predicted"/>
<name>A0ACA9LI19_9GLOM</name>
<protein>
    <submittedName>
        <fullName evidence="1">2166_t:CDS:1</fullName>
    </submittedName>
</protein>
<reference evidence="1" key="1">
    <citation type="submission" date="2021-06" db="EMBL/GenBank/DDBJ databases">
        <authorList>
            <person name="Kallberg Y."/>
            <person name="Tangrot J."/>
            <person name="Rosling A."/>
        </authorList>
    </citation>
    <scope>NUCLEOTIDE SEQUENCE</scope>
    <source>
        <strain evidence="1">AU212A</strain>
    </source>
</reference>
<dbReference type="EMBL" id="CAJVPM010006103">
    <property type="protein sequence ID" value="CAG8531798.1"/>
    <property type="molecule type" value="Genomic_DNA"/>
</dbReference>
<accession>A0ACA9LI19</accession>
<comment type="caution">
    <text evidence="1">The sequence shown here is derived from an EMBL/GenBank/DDBJ whole genome shotgun (WGS) entry which is preliminary data.</text>
</comment>
<evidence type="ECO:0000313" key="2">
    <source>
        <dbReference type="Proteomes" id="UP000789860"/>
    </source>
</evidence>
<dbReference type="Proteomes" id="UP000789860">
    <property type="component" value="Unassembled WGS sequence"/>
</dbReference>
<organism evidence="1 2">
    <name type="scientific">Scutellospora calospora</name>
    <dbReference type="NCBI Taxonomy" id="85575"/>
    <lineage>
        <taxon>Eukaryota</taxon>
        <taxon>Fungi</taxon>
        <taxon>Fungi incertae sedis</taxon>
        <taxon>Mucoromycota</taxon>
        <taxon>Glomeromycotina</taxon>
        <taxon>Glomeromycetes</taxon>
        <taxon>Diversisporales</taxon>
        <taxon>Gigasporaceae</taxon>
        <taxon>Scutellospora</taxon>
    </lineage>
</organism>
<keyword evidence="2" id="KW-1185">Reference proteome</keyword>
<gene>
    <name evidence="1" type="ORF">SCALOS_LOCUS4488</name>
</gene>
<sequence length="480" mass="53568">QNPQYPFPENLLHPAPNHEKSNFFRGEFLSAKHEEFFFGKNKHVLQELQKRGHEICIATGRNYLSALPFYKEIGLNGFLITYNGAYIHHPIKKDRTLSAVIPISKSVVQNILTKDIIQKNLLNIMVDSIDRESISTSDDVYYQEVFFNHCLQLVLEFPNEEKKINKIISTLRKEHKYSITFYYGEKLKAAREGEKILVPDPTKSIIKIRNYNANKGEAAKLVASSCEVPLMHTIAFGNDINDIEMMEKVGIGVAVSNSVNNLKAYVHDITEFDSHSGGVAKYLTDYFGWSVIFPSTQKSPNRWLVPPPLFLIGVLGRVSDRKDNKNSNTSRSAPFLETIFGKIIIVIIAAVVEKDGYEACQLAFGQCRSKILNQPQLGHLNKNNLSSYKYLREIRDMSGFEVGSLIDLSCFQAGEKVKITGDSLGKGTAGVVKRHGFALLGGSHGVGPIRRSGGSLAGGRGTRQKVSKNKKMAGRMGNKK</sequence>
<feature type="non-terminal residue" evidence="1">
    <location>
        <position position="480"/>
    </location>
</feature>
<evidence type="ECO:0000313" key="1">
    <source>
        <dbReference type="EMBL" id="CAG8531798.1"/>
    </source>
</evidence>